<comment type="caution">
    <text evidence="1">The sequence shown here is derived from an EMBL/GenBank/DDBJ whole genome shotgun (WGS) entry which is preliminary data.</text>
</comment>
<sequence>MWNDPTQRKELQKMFLEHGSFGDLEIAIKKKTLSSHAQSKKGGWYTKSKLELVEGWTKKMIERAWAWAKTNKRWRVNDVHGEEEIYILVSETFDFTNTQSEETEQCGNISVQDESGSLFNTDLPDFNSGAASAGNGGDPTSSGGQDVVGATTGVMSFKLCFPSISATTSPLQILPQFVEVLGRKIDKIGSEQDSLT</sequence>
<name>A0ABP0PTL7_9DINO</name>
<reference evidence="1 2" key="1">
    <citation type="submission" date="2024-02" db="EMBL/GenBank/DDBJ databases">
        <authorList>
            <person name="Chen Y."/>
            <person name="Shah S."/>
            <person name="Dougan E. K."/>
            <person name="Thang M."/>
            <person name="Chan C."/>
        </authorList>
    </citation>
    <scope>NUCLEOTIDE SEQUENCE [LARGE SCALE GENOMIC DNA]</scope>
</reference>
<proteinExistence type="predicted"/>
<keyword evidence="2" id="KW-1185">Reference proteome</keyword>
<evidence type="ECO:0000313" key="1">
    <source>
        <dbReference type="EMBL" id="CAK9078773.1"/>
    </source>
</evidence>
<organism evidence="1 2">
    <name type="scientific">Durusdinium trenchii</name>
    <dbReference type="NCBI Taxonomy" id="1381693"/>
    <lineage>
        <taxon>Eukaryota</taxon>
        <taxon>Sar</taxon>
        <taxon>Alveolata</taxon>
        <taxon>Dinophyceae</taxon>
        <taxon>Suessiales</taxon>
        <taxon>Symbiodiniaceae</taxon>
        <taxon>Durusdinium</taxon>
    </lineage>
</organism>
<accession>A0ABP0PTL7</accession>
<protein>
    <submittedName>
        <fullName evidence="1">Uncharacterized protein</fullName>
    </submittedName>
</protein>
<gene>
    <name evidence="1" type="ORF">CCMP2556_LOCUS38835</name>
</gene>
<evidence type="ECO:0000313" key="2">
    <source>
        <dbReference type="Proteomes" id="UP001642484"/>
    </source>
</evidence>
<dbReference type="Proteomes" id="UP001642484">
    <property type="component" value="Unassembled WGS sequence"/>
</dbReference>
<dbReference type="EMBL" id="CAXAMN010023584">
    <property type="protein sequence ID" value="CAK9078773.1"/>
    <property type="molecule type" value="Genomic_DNA"/>
</dbReference>